<reference evidence="1 2" key="1">
    <citation type="submission" date="2019-01" db="EMBL/GenBank/DDBJ databases">
        <title>Draft genome sequences of three monokaryotic isolates of the white-rot basidiomycete fungus Dichomitus squalens.</title>
        <authorList>
            <consortium name="DOE Joint Genome Institute"/>
            <person name="Lopez S.C."/>
            <person name="Andreopoulos B."/>
            <person name="Pangilinan J."/>
            <person name="Lipzen A."/>
            <person name="Riley R."/>
            <person name="Ahrendt S."/>
            <person name="Ng V."/>
            <person name="Barry K."/>
            <person name="Daum C."/>
            <person name="Grigoriev I.V."/>
            <person name="Hilden K.S."/>
            <person name="Makela M.R."/>
            <person name="de Vries R.P."/>
        </authorList>
    </citation>
    <scope>NUCLEOTIDE SEQUENCE [LARGE SCALE GENOMIC DNA]</scope>
    <source>
        <strain evidence="1 2">CBS 464.89</strain>
    </source>
</reference>
<organism evidence="1 2">
    <name type="scientific">Dichomitus squalens</name>
    <dbReference type="NCBI Taxonomy" id="114155"/>
    <lineage>
        <taxon>Eukaryota</taxon>
        <taxon>Fungi</taxon>
        <taxon>Dikarya</taxon>
        <taxon>Basidiomycota</taxon>
        <taxon>Agaricomycotina</taxon>
        <taxon>Agaricomycetes</taxon>
        <taxon>Polyporales</taxon>
        <taxon>Polyporaceae</taxon>
        <taxon>Dichomitus</taxon>
    </lineage>
</organism>
<dbReference type="Proteomes" id="UP000292082">
    <property type="component" value="Unassembled WGS sequence"/>
</dbReference>
<protein>
    <submittedName>
        <fullName evidence="1">Uncharacterized protein</fullName>
    </submittedName>
</protein>
<sequence length="58" mass="6672">MFPQFQSSRLDVLKTRLEFSSDKGVIGCSLIRYRGHGLRRVLARATTSYTRRVALCPR</sequence>
<dbReference type="EMBL" id="ML145090">
    <property type="protein sequence ID" value="TBU63272.1"/>
    <property type="molecule type" value="Genomic_DNA"/>
</dbReference>
<dbReference type="AlphaFoldDB" id="A0A4Q9Q721"/>
<evidence type="ECO:0000313" key="1">
    <source>
        <dbReference type="EMBL" id="TBU63272.1"/>
    </source>
</evidence>
<keyword evidence="2" id="KW-1185">Reference proteome</keyword>
<gene>
    <name evidence="1" type="ORF">BD310DRAFT_917135</name>
</gene>
<evidence type="ECO:0000313" key="2">
    <source>
        <dbReference type="Proteomes" id="UP000292082"/>
    </source>
</evidence>
<proteinExistence type="predicted"/>
<accession>A0A4Q9Q721</accession>
<name>A0A4Q9Q721_9APHY</name>